<evidence type="ECO:0000313" key="2">
    <source>
        <dbReference type="EMBL" id="EGO52729.1"/>
    </source>
</evidence>
<reference evidence="3" key="1">
    <citation type="journal article" date="2011" name="Genetics">
        <title>Massive changes in genome architecture accompany the transition to self-fertility in the filamentous fungus Neurospora tetrasperma.</title>
        <authorList>
            <person name="Ellison C.E."/>
            <person name="Stajich J.E."/>
            <person name="Jacobson D.J."/>
            <person name="Natvig D.O."/>
            <person name="Lapidus A."/>
            <person name="Foster B."/>
            <person name="Aerts A."/>
            <person name="Riley R."/>
            <person name="Lindquist E.A."/>
            <person name="Grigoriev I.V."/>
            <person name="Taylor J.W."/>
        </authorList>
    </citation>
    <scope>NUCLEOTIDE SEQUENCE [LARGE SCALE GENOMIC DNA]</scope>
    <source>
        <strain evidence="3">FGSC 2508 / P0657</strain>
    </source>
</reference>
<dbReference type="Proteomes" id="UP000008065">
    <property type="component" value="Unassembled WGS sequence"/>
</dbReference>
<name>F8N4U5_NEUT8</name>
<accession>F8N4U5</accession>
<dbReference type="AlphaFoldDB" id="F8N4U5"/>
<dbReference type="EMBL" id="GL891382">
    <property type="protein sequence ID" value="EGO52729.1"/>
    <property type="molecule type" value="Genomic_DNA"/>
</dbReference>
<dbReference type="RefSeq" id="XP_009856366.1">
    <property type="nucleotide sequence ID" value="XM_009858064.1"/>
</dbReference>
<dbReference type="VEuPathDB" id="FungiDB:NEUTE1DRAFT_142594"/>
<feature type="region of interest" description="Disordered" evidence="1">
    <location>
        <begin position="1"/>
        <end position="89"/>
    </location>
</feature>
<dbReference type="KEGG" id="nte:NEUTE1DRAFT142594"/>
<feature type="compositionally biased region" description="Acidic residues" evidence="1">
    <location>
        <begin position="31"/>
        <end position="42"/>
    </location>
</feature>
<gene>
    <name evidence="2" type="ORF">NEUTE1DRAFT_142594</name>
</gene>
<feature type="compositionally biased region" description="Basic and acidic residues" evidence="1">
    <location>
        <begin position="1"/>
        <end position="11"/>
    </location>
</feature>
<dbReference type="GeneID" id="20826292"/>
<organism evidence="2 3">
    <name type="scientific">Neurospora tetrasperma (strain FGSC 2508 / ATCC MYA-4615 / P0657)</name>
    <dbReference type="NCBI Taxonomy" id="510951"/>
    <lineage>
        <taxon>Eukaryota</taxon>
        <taxon>Fungi</taxon>
        <taxon>Dikarya</taxon>
        <taxon>Ascomycota</taxon>
        <taxon>Pezizomycotina</taxon>
        <taxon>Sordariomycetes</taxon>
        <taxon>Sordariomycetidae</taxon>
        <taxon>Sordariales</taxon>
        <taxon>Sordariaceae</taxon>
        <taxon>Neurospora</taxon>
    </lineage>
</organism>
<evidence type="ECO:0000313" key="3">
    <source>
        <dbReference type="Proteomes" id="UP000008065"/>
    </source>
</evidence>
<keyword evidence="3" id="KW-1185">Reference proteome</keyword>
<feature type="compositionally biased region" description="Polar residues" evidence="1">
    <location>
        <begin position="80"/>
        <end position="89"/>
    </location>
</feature>
<proteinExistence type="predicted"/>
<dbReference type="HOGENOM" id="CLU_2671667_0_0_1"/>
<evidence type="ECO:0000256" key="1">
    <source>
        <dbReference type="SAM" id="MobiDB-lite"/>
    </source>
</evidence>
<protein>
    <submittedName>
        <fullName evidence="2">Uncharacterized protein</fullName>
    </submittedName>
</protein>
<sequence length="89" mass="9535">MSQSTHHESTSNHENTLENTPPTAPPPPRDGDDDPQEDDPFYDDPKAIEQAWTENHILINKDSDTPIPLPSHGGAGGVDSTISMGMSGS</sequence>